<dbReference type="InterPro" id="IPR040225">
    <property type="entry name" value="GIL1-like"/>
</dbReference>
<comment type="caution">
    <text evidence="5">The sequence shown here is derived from an EMBL/GenBank/DDBJ whole genome shotgun (WGS) entry which is preliminary data.</text>
</comment>
<dbReference type="EMBL" id="PJQY01001643">
    <property type="protein sequence ID" value="PQQ00870.1"/>
    <property type="molecule type" value="Genomic_DNA"/>
</dbReference>
<keyword evidence="1" id="KW-0175">Coiled coil</keyword>
<dbReference type="STRING" id="2094558.A0A314Y5V5"/>
<evidence type="ECO:0000259" key="4">
    <source>
        <dbReference type="Pfam" id="PF24994"/>
    </source>
</evidence>
<evidence type="ECO:0000259" key="3">
    <source>
        <dbReference type="Pfam" id="PF04859"/>
    </source>
</evidence>
<evidence type="ECO:0000256" key="2">
    <source>
        <dbReference type="SAM" id="MobiDB-lite"/>
    </source>
</evidence>
<proteinExistence type="predicted"/>
<reference evidence="5 6" key="1">
    <citation type="submission" date="2018-02" db="EMBL/GenBank/DDBJ databases">
        <title>Draft genome of wild Prunus yedoensis var. nudiflora.</title>
        <authorList>
            <person name="Baek S."/>
            <person name="Kim J.-H."/>
            <person name="Choi K."/>
            <person name="Kim G.-B."/>
            <person name="Cho A."/>
            <person name="Jang H."/>
            <person name="Shin C.-H."/>
            <person name="Yu H.-J."/>
            <person name="Mun J.-H."/>
        </authorList>
    </citation>
    <scope>NUCLEOTIDE SEQUENCE [LARGE SCALE GENOMIC DNA]</scope>
    <source>
        <strain evidence="6">cv. Jeju island</strain>
        <tissue evidence="5">Leaf</tissue>
    </source>
</reference>
<dbReference type="OrthoDB" id="1915848at2759"/>
<dbReference type="Pfam" id="PF24994">
    <property type="entry name" value="GIL1_IRKI_C"/>
    <property type="match status" value="1"/>
</dbReference>
<accession>A0A314Y5V5</accession>
<keyword evidence="6" id="KW-1185">Reference proteome</keyword>
<dbReference type="Proteomes" id="UP000250321">
    <property type="component" value="Unassembled WGS sequence"/>
</dbReference>
<dbReference type="InterPro" id="IPR056813">
    <property type="entry name" value="GIL1_IRKI_C"/>
</dbReference>
<dbReference type="Pfam" id="PF04859">
    <property type="entry name" value="DUF641"/>
    <property type="match status" value="1"/>
</dbReference>
<protein>
    <submittedName>
        <fullName evidence="5">IRK-interacting protein</fullName>
    </submittedName>
</protein>
<gene>
    <name evidence="5" type="ORF">Pyn_18738</name>
</gene>
<organism evidence="5 6">
    <name type="scientific">Prunus yedoensis var. nudiflora</name>
    <dbReference type="NCBI Taxonomy" id="2094558"/>
    <lineage>
        <taxon>Eukaryota</taxon>
        <taxon>Viridiplantae</taxon>
        <taxon>Streptophyta</taxon>
        <taxon>Embryophyta</taxon>
        <taxon>Tracheophyta</taxon>
        <taxon>Spermatophyta</taxon>
        <taxon>Magnoliopsida</taxon>
        <taxon>eudicotyledons</taxon>
        <taxon>Gunneridae</taxon>
        <taxon>Pentapetalae</taxon>
        <taxon>rosids</taxon>
        <taxon>fabids</taxon>
        <taxon>Rosales</taxon>
        <taxon>Rosaceae</taxon>
        <taxon>Amygdaloideae</taxon>
        <taxon>Amygdaleae</taxon>
        <taxon>Prunus</taxon>
    </lineage>
</organism>
<dbReference type="GO" id="GO:0009639">
    <property type="term" value="P:response to red or far red light"/>
    <property type="evidence" value="ECO:0007669"/>
    <property type="project" value="InterPro"/>
</dbReference>
<feature type="region of interest" description="Disordered" evidence="2">
    <location>
        <begin position="151"/>
        <end position="173"/>
    </location>
</feature>
<feature type="domain" description="DUF641" evidence="3">
    <location>
        <begin position="218"/>
        <end position="342"/>
    </location>
</feature>
<feature type="domain" description="GIL1/IRKI C-terminal" evidence="4">
    <location>
        <begin position="543"/>
        <end position="594"/>
    </location>
</feature>
<evidence type="ECO:0000256" key="1">
    <source>
        <dbReference type="SAM" id="Coils"/>
    </source>
</evidence>
<evidence type="ECO:0000313" key="6">
    <source>
        <dbReference type="Proteomes" id="UP000250321"/>
    </source>
</evidence>
<sequence length="606" mass="68783">MPRLTHPSPKRVLFRHFPALVPPLCSRLPALRFFFSKLWPFLLRKPISITSISKISSFLQGGFGSAAVAAVRKTSFLLLRESETYHTAISRDISKMDSVKHSAVTPSKSRLARTFAKVLHLRAATGIAPVDGVQKVKSQEFGIPKVKSQEFGTQKGNSQEFGSQKFSSQDSGIQKVKSQEIGIQKVKSLEKVKDGWNAGKVRVDRSQSFDKNNEKLQERAALEALLAKLFASVSSVKAAYAQLQYAQSPYDGEGIQVADKVVVSELQNLSELKRCFLKKQFDPSPERTLVLAEIEEQKSVLKTYEIMGKKLESQVRLKDSEIVFLGEKLEEAKSHNKLLERRLNQSGQLHVFDNLHLSGLSPSHFITVLRHMVKYIRSFVRMMMDEMKSSGWDIHAAAKAIDPDVVYWKEDHKCFAFEYFVCREMFDAFQYPNFSLPNESLPDKKKQQQQLFFVRFTELKSMKAMEYLAQNPGSAFAKFCRVKYLRVVHPKMETSFFGNLNQRNLVNAGEFPSSNFFASFAEMAKRVWLLHCLAFSFNPEAAIFQVSKGCRFSEVYMESLAEEAFLSTASEPQVGFTVVPGFKLGKTVIQCQVYLSKSQSTPRKRR</sequence>
<dbReference type="AlphaFoldDB" id="A0A314Y5V5"/>
<dbReference type="GO" id="GO:0009959">
    <property type="term" value="P:negative gravitropism"/>
    <property type="evidence" value="ECO:0007669"/>
    <property type="project" value="InterPro"/>
</dbReference>
<evidence type="ECO:0000313" key="5">
    <source>
        <dbReference type="EMBL" id="PQQ00870.1"/>
    </source>
</evidence>
<dbReference type="InterPro" id="IPR006943">
    <property type="entry name" value="DUF641_pln"/>
</dbReference>
<feature type="coiled-coil region" evidence="1">
    <location>
        <begin position="322"/>
        <end position="349"/>
    </location>
</feature>
<name>A0A314Y5V5_PRUYE</name>
<dbReference type="PANTHER" id="PTHR31161">
    <property type="entry name" value="PROTEIN GRAVITROPIC IN THE LIGHT 1"/>
    <property type="match status" value="1"/>
</dbReference>
<feature type="compositionally biased region" description="Polar residues" evidence="2">
    <location>
        <begin position="151"/>
        <end position="172"/>
    </location>
</feature>